<dbReference type="InterPro" id="IPR013783">
    <property type="entry name" value="Ig-like_fold"/>
</dbReference>
<dbReference type="GO" id="GO:0005576">
    <property type="term" value="C:extracellular region"/>
    <property type="evidence" value="ECO:0007669"/>
    <property type="project" value="UniProtKB-ARBA"/>
</dbReference>
<keyword evidence="3" id="KW-1280">Immunoglobulin</keyword>
<keyword evidence="7" id="KW-1185">Reference proteome</keyword>
<feature type="chain" id="PRO_5032425720" description="Ig-like domain-containing protein" evidence="4">
    <location>
        <begin position="20"/>
        <end position="122"/>
    </location>
</feature>
<dbReference type="FunFam" id="2.60.40.10:FF:002426">
    <property type="entry name" value="Immunoglobulin heavy variable V15-2"/>
    <property type="match status" value="1"/>
</dbReference>
<evidence type="ECO:0000256" key="3">
    <source>
        <dbReference type="ARBA" id="ARBA00043265"/>
    </source>
</evidence>
<dbReference type="Pfam" id="PF07686">
    <property type="entry name" value="V-set"/>
    <property type="match status" value="1"/>
</dbReference>
<dbReference type="InterPro" id="IPR007110">
    <property type="entry name" value="Ig-like_dom"/>
</dbReference>
<dbReference type="InterPro" id="IPR036179">
    <property type="entry name" value="Ig-like_dom_sf"/>
</dbReference>
<accession>A0A803SNN3</accession>
<dbReference type="PANTHER" id="PTHR23266">
    <property type="entry name" value="IMMUNOGLOBULIN HEAVY CHAIN"/>
    <property type="match status" value="1"/>
</dbReference>
<dbReference type="Ensembl" id="ENSACAT00000043346.1">
    <property type="protein sequence ID" value="ENSACAP00000024573.1"/>
    <property type="gene ID" value="ENSACAG00000020946.4"/>
</dbReference>
<name>A0A803SNN3_ANOCA</name>
<evidence type="ECO:0000256" key="2">
    <source>
        <dbReference type="ARBA" id="ARBA00023130"/>
    </source>
</evidence>
<reference evidence="6" key="3">
    <citation type="submission" date="2025-09" db="UniProtKB">
        <authorList>
            <consortium name="Ensembl"/>
        </authorList>
    </citation>
    <scope>IDENTIFICATION</scope>
</reference>
<dbReference type="GO" id="GO:0002250">
    <property type="term" value="P:adaptive immune response"/>
    <property type="evidence" value="ECO:0007669"/>
    <property type="project" value="UniProtKB-KW"/>
</dbReference>
<sequence length="122" mass="13771">MKYLVFLCFLVALPKGVFLDVQLVSSGPGTVRPGETLHMLCKVTGFSISTQYYAWHWVRQPRGKGLEWVTGIYPYDGRKFYATSLKSRITISSDTSKNEFSLQLSSVTSEDSAVYFCARDTH</sequence>
<dbReference type="GO" id="GO:0019814">
    <property type="term" value="C:immunoglobulin complex"/>
    <property type="evidence" value="ECO:0007669"/>
    <property type="project" value="UniProtKB-KW"/>
</dbReference>
<protein>
    <recommendedName>
        <fullName evidence="5">Ig-like domain-containing protein</fullName>
    </recommendedName>
</protein>
<keyword evidence="4" id="KW-0732">Signal</keyword>
<dbReference type="Proteomes" id="UP000001646">
    <property type="component" value="Unplaced"/>
</dbReference>
<dbReference type="Bgee" id="ENSACAG00000020946">
    <property type="expression patterns" value="Expressed in lung and 3 other cell types or tissues"/>
</dbReference>
<dbReference type="Gene3D" id="2.60.40.10">
    <property type="entry name" value="Immunoglobulins"/>
    <property type="match status" value="1"/>
</dbReference>
<keyword evidence="1" id="KW-0391">Immunity</keyword>
<dbReference type="InterPro" id="IPR050199">
    <property type="entry name" value="IgHV"/>
</dbReference>
<dbReference type="PROSITE" id="PS50835">
    <property type="entry name" value="IG_LIKE"/>
    <property type="match status" value="1"/>
</dbReference>
<reference evidence="6" key="1">
    <citation type="submission" date="2009-12" db="EMBL/GenBank/DDBJ databases">
        <title>The Genome Sequence of Anolis carolinensis (Green Anole Lizard).</title>
        <authorList>
            <consortium name="The Genome Sequencing Platform"/>
            <person name="Di Palma F."/>
            <person name="Alfoldi J."/>
            <person name="Heiman D."/>
            <person name="Young S."/>
            <person name="Grabherr M."/>
            <person name="Johnson J."/>
            <person name="Lander E.S."/>
            <person name="Lindblad-Toh K."/>
        </authorList>
    </citation>
    <scope>NUCLEOTIDE SEQUENCE [LARGE SCALE GENOMIC DNA]</scope>
    <source>
        <strain evidence="6">JBL SC #1</strain>
    </source>
</reference>
<organism evidence="6 7">
    <name type="scientific">Anolis carolinensis</name>
    <name type="common">Green anole</name>
    <name type="synonym">American chameleon</name>
    <dbReference type="NCBI Taxonomy" id="28377"/>
    <lineage>
        <taxon>Eukaryota</taxon>
        <taxon>Metazoa</taxon>
        <taxon>Chordata</taxon>
        <taxon>Craniata</taxon>
        <taxon>Vertebrata</taxon>
        <taxon>Euteleostomi</taxon>
        <taxon>Lepidosauria</taxon>
        <taxon>Squamata</taxon>
        <taxon>Bifurcata</taxon>
        <taxon>Unidentata</taxon>
        <taxon>Episquamata</taxon>
        <taxon>Toxicofera</taxon>
        <taxon>Iguania</taxon>
        <taxon>Dactyloidae</taxon>
        <taxon>Anolis</taxon>
    </lineage>
</organism>
<evidence type="ECO:0000256" key="4">
    <source>
        <dbReference type="SAM" id="SignalP"/>
    </source>
</evidence>
<evidence type="ECO:0000259" key="5">
    <source>
        <dbReference type="PROSITE" id="PS50835"/>
    </source>
</evidence>
<keyword evidence="2" id="KW-1064">Adaptive immunity</keyword>
<feature type="signal peptide" evidence="4">
    <location>
        <begin position="1"/>
        <end position="19"/>
    </location>
</feature>
<dbReference type="AlphaFoldDB" id="A0A803SNN3"/>
<evidence type="ECO:0000256" key="1">
    <source>
        <dbReference type="ARBA" id="ARBA00022859"/>
    </source>
</evidence>
<feature type="domain" description="Ig-like" evidence="5">
    <location>
        <begin position="14"/>
        <end position="122"/>
    </location>
</feature>
<dbReference type="InterPro" id="IPR013106">
    <property type="entry name" value="Ig_V-set"/>
</dbReference>
<dbReference type="SUPFAM" id="SSF48726">
    <property type="entry name" value="Immunoglobulin"/>
    <property type="match status" value="1"/>
</dbReference>
<evidence type="ECO:0000313" key="7">
    <source>
        <dbReference type="Proteomes" id="UP000001646"/>
    </source>
</evidence>
<dbReference type="GeneTree" id="ENSGT01030000234536"/>
<proteinExistence type="predicted"/>
<reference evidence="6" key="2">
    <citation type="submission" date="2025-08" db="UniProtKB">
        <authorList>
            <consortium name="Ensembl"/>
        </authorList>
    </citation>
    <scope>IDENTIFICATION</scope>
</reference>
<evidence type="ECO:0000313" key="6">
    <source>
        <dbReference type="Ensembl" id="ENSACAP00000024573.1"/>
    </source>
</evidence>
<dbReference type="SMART" id="SM00406">
    <property type="entry name" value="IGv"/>
    <property type="match status" value="1"/>
</dbReference>